<dbReference type="Proteomes" id="UP000728032">
    <property type="component" value="Unassembled WGS sequence"/>
</dbReference>
<evidence type="ECO:0000313" key="2">
    <source>
        <dbReference type="EMBL" id="CAD7668761.1"/>
    </source>
</evidence>
<evidence type="ECO:0000313" key="3">
    <source>
        <dbReference type="Proteomes" id="UP000728032"/>
    </source>
</evidence>
<dbReference type="OrthoDB" id="6417381at2759"/>
<sequence length="71" mass="8439">MCTTSAVFSLLQFPLFIWESHSHIHAFWVNMFCVVFTIISFTNPLYLIITPLQKYLLKREEELETKVRVNC</sequence>
<reference evidence="2" key="1">
    <citation type="submission" date="2020-11" db="EMBL/GenBank/DDBJ databases">
        <authorList>
            <person name="Tran Van P."/>
        </authorList>
    </citation>
    <scope>NUCLEOTIDE SEQUENCE</scope>
</reference>
<keyword evidence="1" id="KW-0472">Membrane</keyword>
<keyword evidence="1" id="KW-1133">Transmembrane helix</keyword>
<protein>
    <submittedName>
        <fullName evidence="2">Uncharacterized protein</fullName>
    </submittedName>
</protein>
<accession>A0A7R9R3C9</accession>
<proteinExistence type="predicted"/>
<dbReference type="AlphaFoldDB" id="A0A7R9R3C9"/>
<dbReference type="EMBL" id="OC976346">
    <property type="protein sequence ID" value="CAD7668761.1"/>
    <property type="molecule type" value="Genomic_DNA"/>
</dbReference>
<dbReference type="EMBL" id="CAJPVJ010061521">
    <property type="protein sequence ID" value="CAG2184210.1"/>
    <property type="molecule type" value="Genomic_DNA"/>
</dbReference>
<name>A0A7R9R3C9_9ACAR</name>
<evidence type="ECO:0000256" key="1">
    <source>
        <dbReference type="SAM" id="Phobius"/>
    </source>
</evidence>
<keyword evidence="1" id="KW-0812">Transmembrane</keyword>
<gene>
    <name evidence="2" type="ORF">ONB1V03_LOCUS23630</name>
</gene>
<organism evidence="2">
    <name type="scientific">Oppiella nova</name>
    <dbReference type="NCBI Taxonomy" id="334625"/>
    <lineage>
        <taxon>Eukaryota</taxon>
        <taxon>Metazoa</taxon>
        <taxon>Ecdysozoa</taxon>
        <taxon>Arthropoda</taxon>
        <taxon>Chelicerata</taxon>
        <taxon>Arachnida</taxon>
        <taxon>Acari</taxon>
        <taxon>Acariformes</taxon>
        <taxon>Sarcoptiformes</taxon>
        <taxon>Oribatida</taxon>
        <taxon>Brachypylina</taxon>
        <taxon>Oppioidea</taxon>
        <taxon>Oppiidae</taxon>
        <taxon>Oppiella</taxon>
    </lineage>
</organism>
<keyword evidence="3" id="KW-1185">Reference proteome</keyword>
<feature type="transmembrane region" description="Helical" evidence="1">
    <location>
        <begin position="27"/>
        <end position="49"/>
    </location>
</feature>